<dbReference type="KEGG" id="sphj:BSL82_05765"/>
<protein>
    <recommendedName>
        <fullName evidence="2">Chromosomal replication initiator DnaA C-terminal domain-containing protein</fullName>
    </recommendedName>
</protein>
<organism evidence="3 4">
    <name type="scientific">Tardibacter chloracetimidivorans</name>
    <dbReference type="NCBI Taxonomy" id="1921510"/>
    <lineage>
        <taxon>Bacteria</taxon>
        <taxon>Pseudomonadati</taxon>
        <taxon>Pseudomonadota</taxon>
        <taxon>Alphaproteobacteria</taxon>
        <taxon>Sphingomonadales</taxon>
        <taxon>Sphingomonadaceae</taxon>
        <taxon>Tardibacter</taxon>
    </lineage>
</organism>
<name>A0A1L3ZZB1_9SPHN</name>
<dbReference type="GO" id="GO:0005524">
    <property type="term" value="F:ATP binding"/>
    <property type="evidence" value="ECO:0007669"/>
    <property type="project" value="InterPro"/>
</dbReference>
<keyword evidence="1" id="KW-1133">Transmembrane helix</keyword>
<dbReference type="InterPro" id="IPR010921">
    <property type="entry name" value="Trp_repressor/repl_initiator"/>
</dbReference>
<dbReference type="CDD" id="cd06571">
    <property type="entry name" value="Bac_DnaA_C"/>
    <property type="match status" value="1"/>
</dbReference>
<dbReference type="Proteomes" id="UP000182063">
    <property type="component" value="Chromosome"/>
</dbReference>
<dbReference type="AlphaFoldDB" id="A0A1L3ZZB1"/>
<keyword evidence="1" id="KW-0472">Membrane</keyword>
<keyword evidence="4" id="KW-1185">Reference proteome</keyword>
<evidence type="ECO:0000313" key="3">
    <source>
        <dbReference type="EMBL" id="API60968.1"/>
    </source>
</evidence>
<dbReference type="SMART" id="SM00760">
    <property type="entry name" value="Bac_DnaA_C"/>
    <property type="match status" value="1"/>
</dbReference>
<dbReference type="Gene3D" id="1.10.1750.10">
    <property type="match status" value="1"/>
</dbReference>
<dbReference type="GO" id="GO:0043565">
    <property type="term" value="F:sequence-specific DNA binding"/>
    <property type="evidence" value="ECO:0007669"/>
    <property type="project" value="InterPro"/>
</dbReference>
<dbReference type="GO" id="GO:0006270">
    <property type="term" value="P:DNA replication initiation"/>
    <property type="evidence" value="ECO:0007669"/>
    <property type="project" value="InterPro"/>
</dbReference>
<accession>A0A1L3ZZB1</accession>
<dbReference type="EMBL" id="CP018221">
    <property type="protein sequence ID" value="API60968.1"/>
    <property type="molecule type" value="Genomic_DNA"/>
</dbReference>
<evidence type="ECO:0000259" key="2">
    <source>
        <dbReference type="SMART" id="SM00760"/>
    </source>
</evidence>
<proteinExistence type="predicted"/>
<dbReference type="STRING" id="1921510.BSL82_05765"/>
<dbReference type="InterPro" id="IPR013159">
    <property type="entry name" value="DnaA_C"/>
</dbReference>
<dbReference type="SUPFAM" id="SSF48295">
    <property type="entry name" value="TrpR-like"/>
    <property type="match status" value="1"/>
</dbReference>
<reference evidence="4" key="1">
    <citation type="submission" date="2016-11" db="EMBL/GenBank/DDBJ databases">
        <title>Complete Genome Sequence of alachlor-degrading Sphingomonas sp. strain JJ-A5.</title>
        <authorList>
            <person name="Lee H."/>
            <person name="Ka J.-O."/>
        </authorList>
    </citation>
    <scope>NUCLEOTIDE SEQUENCE [LARGE SCALE GENOMIC DNA]</scope>
    <source>
        <strain evidence="4">JJ-A5</strain>
    </source>
</reference>
<gene>
    <name evidence="3" type="ORF">BSL82_05765</name>
</gene>
<keyword evidence="1" id="KW-0812">Transmembrane</keyword>
<dbReference type="GO" id="GO:0006275">
    <property type="term" value="P:regulation of DNA replication"/>
    <property type="evidence" value="ECO:0007669"/>
    <property type="project" value="InterPro"/>
</dbReference>
<evidence type="ECO:0000313" key="4">
    <source>
        <dbReference type="Proteomes" id="UP000182063"/>
    </source>
</evidence>
<sequence>MLSAVADAADVTVSMMIGPALWPSVCWCRFAVVWVARRRLRMSLPEIGRRLGDRHHTTIANAERRACELRQSDRAFEVLTDRLMEDGAA</sequence>
<feature type="domain" description="Chromosomal replication initiator DnaA C-terminal" evidence="2">
    <location>
        <begin position="2"/>
        <end position="66"/>
    </location>
</feature>
<evidence type="ECO:0000256" key="1">
    <source>
        <dbReference type="SAM" id="Phobius"/>
    </source>
</evidence>
<dbReference type="Pfam" id="PF08299">
    <property type="entry name" value="Bac_DnaA_C"/>
    <property type="match status" value="1"/>
</dbReference>
<feature type="transmembrane region" description="Helical" evidence="1">
    <location>
        <begin position="20"/>
        <end position="36"/>
    </location>
</feature>